<evidence type="ECO:0000313" key="1">
    <source>
        <dbReference type="EMBL" id="RJP19464.1"/>
    </source>
</evidence>
<dbReference type="SUPFAM" id="SSF54285">
    <property type="entry name" value="MoaD/ThiS"/>
    <property type="match status" value="1"/>
</dbReference>
<comment type="caution">
    <text evidence="1">The sequence shown here is derived from an EMBL/GenBank/DDBJ whole genome shotgun (WGS) entry which is preliminary data.</text>
</comment>
<dbReference type="InterPro" id="IPR016155">
    <property type="entry name" value="Mopterin_synth/thiamin_S_b"/>
</dbReference>
<proteinExistence type="predicted"/>
<reference evidence="1 2" key="1">
    <citation type="journal article" date="2017" name="ISME J.">
        <title>Energy and carbon metabolisms in a deep terrestrial subsurface fluid microbial community.</title>
        <authorList>
            <person name="Momper L."/>
            <person name="Jungbluth S.P."/>
            <person name="Lee M.D."/>
            <person name="Amend J.P."/>
        </authorList>
    </citation>
    <scope>NUCLEOTIDE SEQUENCE [LARGE SCALE GENOMIC DNA]</scope>
    <source>
        <strain evidence="1">SURF_5</strain>
    </source>
</reference>
<dbReference type="EMBL" id="QZKU01000089">
    <property type="protein sequence ID" value="RJP19464.1"/>
    <property type="molecule type" value="Genomic_DNA"/>
</dbReference>
<name>A0A3A4NUF3_ABYX5</name>
<dbReference type="AlphaFoldDB" id="A0A3A4NUF3"/>
<evidence type="ECO:0000313" key="2">
    <source>
        <dbReference type="Proteomes" id="UP000265882"/>
    </source>
</evidence>
<protein>
    <submittedName>
        <fullName evidence="1">MoaD/ThiS family protein</fullName>
    </submittedName>
</protein>
<dbReference type="InterPro" id="IPR012675">
    <property type="entry name" value="Beta-grasp_dom_sf"/>
</dbReference>
<dbReference type="InterPro" id="IPR003749">
    <property type="entry name" value="ThiS/MoaD-like"/>
</dbReference>
<gene>
    <name evidence="1" type="ORF">C4520_12850</name>
</gene>
<dbReference type="Pfam" id="PF02597">
    <property type="entry name" value="ThiS"/>
    <property type="match status" value="1"/>
</dbReference>
<dbReference type="Proteomes" id="UP000265882">
    <property type="component" value="Unassembled WGS sequence"/>
</dbReference>
<dbReference type="Gene3D" id="3.10.20.30">
    <property type="match status" value="1"/>
</dbReference>
<accession>A0A3A4NUF3</accession>
<sequence length="95" mass="10473">MQEEQNITVFVKLYAILAKYAGVPIMHQPLRLEIPAGTRLLQLFERLGIPDDEVKTAFVNSTMQPPEYVLREGDHVGIFPPVGGGATEHSVCGII</sequence>
<organism evidence="1 2">
    <name type="scientific">Abyssobacteria bacterium (strain SURF_5)</name>
    <dbReference type="NCBI Taxonomy" id="2093360"/>
    <lineage>
        <taxon>Bacteria</taxon>
        <taxon>Pseudomonadati</taxon>
        <taxon>Candidatus Hydrogenedentota</taxon>
        <taxon>Candidatus Abyssobacteria</taxon>
    </lineage>
</organism>